<dbReference type="AlphaFoldDB" id="A0A2A4CTF2"/>
<sequence>MERQDIAQTRALQALGWLAGQDGLLDGFLHMSGASLADLRAQAQEPAFLASVLDFILQQDDWVIDCAQALGVAPQEIVDARAILGGGDLRHWT</sequence>
<organism evidence="1 2">
    <name type="scientific">Pseudothioclava arenosa</name>
    <dbReference type="NCBI Taxonomy" id="1795308"/>
    <lineage>
        <taxon>Bacteria</taxon>
        <taxon>Pseudomonadati</taxon>
        <taxon>Pseudomonadota</taxon>
        <taxon>Alphaproteobacteria</taxon>
        <taxon>Rhodobacterales</taxon>
        <taxon>Paracoccaceae</taxon>
        <taxon>Pseudothioclava</taxon>
    </lineage>
</organism>
<keyword evidence="2" id="KW-1185">Reference proteome</keyword>
<dbReference type="InterPro" id="IPR021955">
    <property type="entry name" value="DUF3572"/>
</dbReference>
<name>A0A2A4CTF2_9RHOB</name>
<evidence type="ECO:0000313" key="2">
    <source>
        <dbReference type="Proteomes" id="UP000243507"/>
    </source>
</evidence>
<dbReference type="Pfam" id="PF12096">
    <property type="entry name" value="DUF3572"/>
    <property type="match status" value="1"/>
</dbReference>
<protein>
    <recommendedName>
        <fullName evidence="3">DUF3572 domain-containing protein</fullName>
    </recommendedName>
</protein>
<accession>A0A2A4CTF2</accession>
<dbReference type="Proteomes" id="UP000243507">
    <property type="component" value="Unassembled WGS sequence"/>
</dbReference>
<proteinExistence type="predicted"/>
<reference evidence="1 2" key="1">
    <citation type="submission" date="2017-09" db="EMBL/GenBank/DDBJ databases">
        <title>A multilocus sequence analysis scheme for characterization of bacteria in the genus Thioclava.</title>
        <authorList>
            <person name="Liu Y."/>
            <person name="Shao Z."/>
        </authorList>
    </citation>
    <scope>NUCLEOTIDE SEQUENCE [LARGE SCALE GENOMIC DNA]</scope>
    <source>
        <strain evidence="1 2">CAU 1312</strain>
    </source>
</reference>
<evidence type="ECO:0008006" key="3">
    <source>
        <dbReference type="Google" id="ProtNLM"/>
    </source>
</evidence>
<evidence type="ECO:0000313" key="1">
    <source>
        <dbReference type="EMBL" id="PCD77416.1"/>
    </source>
</evidence>
<gene>
    <name evidence="1" type="ORF">CLN94_02570</name>
</gene>
<dbReference type="OrthoDB" id="7356934at2"/>
<dbReference type="EMBL" id="NTJD01000002">
    <property type="protein sequence ID" value="PCD77416.1"/>
    <property type="molecule type" value="Genomic_DNA"/>
</dbReference>
<comment type="caution">
    <text evidence="1">The sequence shown here is derived from an EMBL/GenBank/DDBJ whole genome shotgun (WGS) entry which is preliminary data.</text>
</comment>
<dbReference type="RefSeq" id="WP_096430842.1">
    <property type="nucleotide sequence ID" value="NZ_NTJD01000002.1"/>
</dbReference>